<evidence type="ECO:0000313" key="2">
    <source>
        <dbReference type="EMBL" id="CEI65696.1"/>
    </source>
</evidence>
<evidence type="ECO:0000313" key="3">
    <source>
        <dbReference type="Proteomes" id="UP000245910"/>
    </source>
</evidence>
<dbReference type="Proteomes" id="UP000245910">
    <property type="component" value="Chromosome I"/>
</dbReference>
<organism evidence="2 3">
    <name type="scientific">Fusarium venenatum</name>
    <dbReference type="NCBI Taxonomy" id="56646"/>
    <lineage>
        <taxon>Eukaryota</taxon>
        <taxon>Fungi</taxon>
        <taxon>Dikarya</taxon>
        <taxon>Ascomycota</taxon>
        <taxon>Pezizomycotina</taxon>
        <taxon>Sordariomycetes</taxon>
        <taxon>Hypocreomycetidae</taxon>
        <taxon>Hypocreales</taxon>
        <taxon>Nectriaceae</taxon>
        <taxon>Fusarium</taxon>
    </lineage>
</organism>
<feature type="compositionally biased region" description="Polar residues" evidence="1">
    <location>
        <begin position="48"/>
        <end position="63"/>
    </location>
</feature>
<feature type="region of interest" description="Disordered" evidence="1">
    <location>
        <begin position="1"/>
        <end position="86"/>
    </location>
</feature>
<accession>A0A2L2TQB0</accession>
<name>A0A2L2TQB0_9HYPO</name>
<proteinExistence type="predicted"/>
<dbReference type="EMBL" id="LN649229">
    <property type="protein sequence ID" value="CEI65696.1"/>
    <property type="molecule type" value="Genomic_DNA"/>
</dbReference>
<keyword evidence="3" id="KW-1185">Reference proteome</keyword>
<dbReference type="AlphaFoldDB" id="A0A2L2TQB0"/>
<reference evidence="3" key="1">
    <citation type="submission" date="2014-10" db="EMBL/GenBank/DDBJ databases">
        <authorList>
            <person name="King R."/>
        </authorList>
    </citation>
    <scope>NUCLEOTIDE SEQUENCE [LARGE SCALE GENOMIC DNA]</scope>
    <source>
        <strain evidence="3">A3/5</strain>
    </source>
</reference>
<protein>
    <submittedName>
        <fullName evidence="2">Uncharacterized protein</fullName>
    </submittedName>
</protein>
<sequence>MVITSTLEPHSTYSQHHKPNPEFTFPTLISNPDPSVRIRSYGAHSAKNRQQTKSSTGTGQFQKTLGKPLQTRKPSHTPDAMSKISRDSARELWDLTRTNGSVSSSTAVKIRSHAGTNVGRRRLVATSVDGFNRYI</sequence>
<feature type="compositionally biased region" description="Polar residues" evidence="1">
    <location>
        <begin position="1"/>
        <end position="14"/>
    </location>
</feature>
<evidence type="ECO:0000256" key="1">
    <source>
        <dbReference type="SAM" id="MobiDB-lite"/>
    </source>
</evidence>